<organism evidence="2 4">
    <name type="scientific">Acidipropionibacterium acidipropionici</name>
    <dbReference type="NCBI Taxonomy" id="1748"/>
    <lineage>
        <taxon>Bacteria</taxon>
        <taxon>Bacillati</taxon>
        <taxon>Actinomycetota</taxon>
        <taxon>Actinomycetes</taxon>
        <taxon>Propionibacteriales</taxon>
        <taxon>Propionibacteriaceae</taxon>
        <taxon>Acidipropionibacterium</taxon>
    </lineage>
</organism>
<dbReference type="Pfam" id="PF02602">
    <property type="entry name" value="HEM4"/>
    <property type="match status" value="1"/>
</dbReference>
<evidence type="ECO:0000313" key="3">
    <source>
        <dbReference type="EMBL" id="AOZ45492.1"/>
    </source>
</evidence>
<dbReference type="AlphaFoldDB" id="A0AAC8YHJ3"/>
<accession>A0AAC8YHJ3</accession>
<dbReference type="InterPro" id="IPR039793">
    <property type="entry name" value="UROS/Hem4"/>
</dbReference>
<dbReference type="EMBL" id="CP014352">
    <property type="protein sequence ID" value="AMS06704.1"/>
    <property type="molecule type" value="Genomic_DNA"/>
</dbReference>
<dbReference type="Proteomes" id="UP000178666">
    <property type="component" value="Chromosome"/>
</dbReference>
<dbReference type="Proteomes" id="UP000075221">
    <property type="component" value="Chromosome"/>
</dbReference>
<protein>
    <recommendedName>
        <fullName evidence="1">Tetrapyrrole biosynthesis uroporphyrinogen III synthase domain-containing protein</fullName>
    </recommendedName>
</protein>
<dbReference type="InterPro" id="IPR003754">
    <property type="entry name" value="4pyrrol_synth_uPrphyn_synth"/>
</dbReference>
<dbReference type="RefSeq" id="WP_062820478.1">
    <property type="nucleotide sequence ID" value="NZ_CP014352.1"/>
</dbReference>
<evidence type="ECO:0000259" key="1">
    <source>
        <dbReference type="Pfam" id="PF02602"/>
    </source>
</evidence>
<gene>
    <name evidence="3" type="ORF">A8L58_00825</name>
    <name evidence="2" type="ORF">AXH35_15885</name>
</gene>
<evidence type="ECO:0000313" key="2">
    <source>
        <dbReference type="EMBL" id="AMS06704.1"/>
    </source>
</evidence>
<dbReference type="PANTHER" id="PTHR40082:SF1">
    <property type="entry name" value="BLR5956 PROTEIN"/>
    <property type="match status" value="1"/>
</dbReference>
<name>A0AAC8YHJ3_9ACTN</name>
<evidence type="ECO:0000313" key="5">
    <source>
        <dbReference type="Proteomes" id="UP000178666"/>
    </source>
</evidence>
<dbReference type="PANTHER" id="PTHR40082">
    <property type="entry name" value="BLR5956 PROTEIN"/>
    <property type="match status" value="1"/>
</dbReference>
<reference evidence="2 4" key="2">
    <citation type="submission" date="2016-02" db="EMBL/GenBank/DDBJ databases">
        <title>Complete Genome Sequence of Propionibacterium acidipropionici ATCC 55737.</title>
        <authorList>
            <person name="Luna Flores C.H."/>
            <person name="Nielsen L.K."/>
            <person name="Marcellin E."/>
        </authorList>
    </citation>
    <scope>NUCLEOTIDE SEQUENCE [LARGE SCALE GENOMIC DNA]</scope>
    <source>
        <strain evidence="2 4">ATCC 55737</strain>
    </source>
</reference>
<dbReference type="GO" id="GO:0004852">
    <property type="term" value="F:uroporphyrinogen-III synthase activity"/>
    <property type="evidence" value="ECO:0007669"/>
    <property type="project" value="InterPro"/>
</dbReference>
<dbReference type="CDD" id="cd06578">
    <property type="entry name" value="HemD"/>
    <property type="match status" value="1"/>
</dbReference>
<dbReference type="InterPro" id="IPR036108">
    <property type="entry name" value="4pyrrol_syn_uPrphyn_synt_sf"/>
</dbReference>
<dbReference type="Gene3D" id="3.40.50.10090">
    <property type="match status" value="2"/>
</dbReference>
<dbReference type="GO" id="GO:0006780">
    <property type="term" value="P:uroporphyrinogen III biosynthetic process"/>
    <property type="evidence" value="ECO:0007669"/>
    <property type="project" value="InterPro"/>
</dbReference>
<dbReference type="SUPFAM" id="SSF69618">
    <property type="entry name" value="HemD-like"/>
    <property type="match status" value="1"/>
</dbReference>
<proteinExistence type="predicted"/>
<feature type="domain" description="Tetrapyrrole biosynthesis uroporphyrinogen III synthase" evidence="1">
    <location>
        <begin position="25"/>
        <end position="266"/>
    </location>
</feature>
<dbReference type="EMBL" id="CP015970">
    <property type="protein sequence ID" value="AOZ45492.1"/>
    <property type="molecule type" value="Genomic_DNA"/>
</dbReference>
<sequence length="278" mass="28846">MAEAHEEALPLAGRRILVTAQRRADDLAAPLVRRGAEVVIAPTLAVEKHIDEPVLLDQTRALLSDPPQILIITTGFGLRAWNESAIGAGLGEQLVGMLNSTRVLARGPKASGALQQIGSRAAWVAASELSDEILRTLVAEGVDGVQIAVQLDGGGDAGLLAGLRDAGARVIELPVYRWGPPADPEAVARAAVDAGAGRYDAVAFTAAPGAAAWVDSLRRAGTLEAVRDLVDRDALRLVAVGARCAEPLAAAGLAARWPERSRLGPLTKLIAEGVSQAD</sequence>
<keyword evidence="5" id="KW-1185">Reference proteome</keyword>
<reference evidence="3 5" key="1">
    <citation type="journal article" date="2016" name="Plant Dis.">
        <title>Improved production of propionic acid using genome shuffling.</title>
        <authorList>
            <person name="Luna-Flores C.H."/>
            <person name="Palfreyman R.W."/>
            <person name="Kromer J.O."/>
            <person name="Nielsen L.K."/>
            <person name="Marcellin E."/>
        </authorList>
    </citation>
    <scope>NUCLEOTIDE SEQUENCE [LARGE SCALE GENOMIC DNA]</scope>
    <source>
        <strain evidence="3 5">F3E8</strain>
    </source>
</reference>
<evidence type="ECO:0000313" key="4">
    <source>
        <dbReference type="Proteomes" id="UP000075221"/>
    </source>
</evidence>